<dbReference type="GO" id="GO:0000271">
    <property type="term" value="P:polysaccharide biosynthetic process"/>
    <property type="evidence" value="ECO:0007669"/>
    <property type="project" value="InterPro"/>
</dbReference>
<comment type="caution">
    <text evidence="1">The sequence shown here is derived from an EMBL/GenBank/DDBJ whole genome shotgun (WGS) entry which is preliminary data.</text>
</comment>
<dbReference type="Pfam" id="PF05159">
    <property type="entry name" value="Capsule_synth"/>
    <property type="match status" value="2"/>
</dbReference>
<accession>A0A317DXJ0</accession>
<name>A0A317DXJ0_9PROT</name>
<organism evidence="1 2">
    <name type="scientific">Zavarzinia compransoris</name>
    <dbReference type="NCBI Taxonomy" id="1264899"/>
    <lineage>
        <taxon>Bacteria</taxon>
        <taxon>Pseudomonadati</taxon>
        <taxon>Pseudomonadota</taxon>
        <taxon>Alphaproteobacteria</taxon>
        <taxon>Rhodospirillales</taxon>
        <taxon>Zavarziniaceae</taxon>
        <taxon>Zavarzinia</taxon>
    </lineage>
</organism>
<dbReference type="Proteomes" id="UP000246077">
    <property type="component" value="Unassembled WGS sequence"/>
</dbReference>
<evidence type="ECO:0000313" key="2">
    <source>
        <dbReference type="Proteomes" id="UP000246077"/>
    </source>
</evidence>
<dbReference type="GO" id="GO:0015774">
    <property type="term" value="P:polysaccharide transport"/>
    <property type="evidence" value="ECO:0007669"/>
    <property type="project" value="InterPro"/>
</dbReference>
<gene>
    <name evidence="1" type="ORF">DKG75_19295</name>
</gene>
<reference evidence="2" key="1">
    <citation type="submission" date="2018-05" db="EMBL/GenBank/DDBJ databases">
        <title>Zavarzinia sp. HR-AS.</title>
        <authorList>
            <person name="Lee Y."/>
            <person name="Jeon C.O."/>
        </authorList>
    </citation>
    <scope>NUCLEOTIDE SEQUENCE [LARGE SCALE GENOMIC DNA]</scope>
    <source>
        <strain evidence="2">DSM 1231</strain>
    </source>
</reference>
<dbReference type="CDD" id="cd16439">
    <property type="entry name" value="beta_Kdo_transferase_KpsC_2"/>
    <property type="match status" value="1"/>
</dbReference>
<protein>
    <submittedName>
        <fullName evidence="1">Capsular biosynthesis protein</fullName>
    </submittedName>
</protein>
<keyword evidence="2" id="KW-1185">Reference proteome</keyword>
<dbReference type="AlphaFoldDB" id="A0A317DXJ0"/>
<sequence length="672" mass="71186">MGGAVGIASPALGDRIADVDRLLAAEGGARRLALRRRPPAGLRFVAQYLDDDEDRRALVEAYARRWNLPLLPLRCGPLGALVTRPGETGLPLLSLFVGPRQPADLCAAMAAASADPARRAAAETLIARLRRHRLGLANHVPPPPAETAPARPVVLVVDEPAPAAAMAAMLATARAEHPDAEIRILPLPGLDGQPRPGPLSRLAAAEGLRVERLDRPSAWILAGARRVFVHAHMLGLEALIQGVPVTCFGFPPYAGWGLTDDRDALPAGAPPPADLPALVAALAAFCRCASPYDGAPADLDLLARHGIAVLARDRETAGETVMTGLKLWKRANLRPFLDSRAGRLGFAATPEAGLRLLRRRGGGRLAVWAAREEPGTAALAAAAGIPLLRVEDGFLRSAGLGSNHVTAASLVLDRRGIYYDPERPSDLEHLLETHDFDPDTLAEAERLIRVLVARGLTKYNVGQGGSGIVRAPAGRLRLLVPGQVEDDASIRRGAPDMGGNLGLLQAARAACPEAWIVYKPHPDVEAGNRKGLIPRDTARRLADQVIDDASVAALFPEVDAIHTMTSLVGFEGLLRGLAVTTYGLPFYAGWGLTEDRRSCPRRHRRLSLPALVAGSLLLYPRYVDPVSSLPCDVWTVVERLSGAGTAAAKLGGGQAARGLHLIGALARSLLGR</sequence>
<dbReference type="EMBL" id="QGLF01000005">
    <property type="protein sequence ID" value="PWR19104.1"/>
    <property type="molecule type" value="Genomic_DNA"/>
</dbReference>
<proteinExistence type="predicted"/>
<dbReference type="InterPro" id="IPR007833">
    <property type="entry name" value="Capsule_polysaccharide_synth"/>
</dbReference>
<evidence type="ECO:0000313" key="1">
    <source>
        <dbReference type="EMBL" id="PWR19104.1"/>
    </source>
</evidence>